<evidence type="ECO:0000313" key="4">
    <source>
        <dbReference type="Proteomes" id="UP000230683"/>
    </source>
</evidence>
<evidence type="ECO:0000313" key="3">
    <source>
        <dbReference type="EMBL" id="PJA40261.1"/>
    </source>
</evidence>
<evidence type="ECO:0000256" key="1">
    <source>
        <dbReference type="SAM" id="MobiDB-lite"/>
    </source>
</evidence>
<name>A0A2M7X2M8_UNCKA</name>
<evidence type="ECO:0000259" key="2">
    <source>
        <dbReference type="Pfam" id="PF12728"/>
    </source>
</evidence>
<sequence>MSIELKDKLYTSTQVADILGVSLRTLYRYMEDNKIQSMRTASGRHRFTKDHILDFLNAGETQPKVQKEAYESPFVSPRVQEVQENVFNPSSNFQAQAQYQPQNSSESISVESSELSNVPSGMSQQPTTTTQFESTTESSSTINTKVEVESPVRVQSDPASEVKASSVWESAFDVTPSTNETSSQINAPEEVA</sequence>
<feature type="region of interest" description="Disordered" evidence="1">
    <location>
        <begin position="87"/>
        <end position="192"/>
    </location>
</feature>
<accession>A0A2M7X2M8</accession>
<dbReference type="InterPro" id="IPR009061">
    <property type="entry name" value="DNA-bd_dom_put_sf"/>
</dbReference>
<feature type="compositionally biased region" description="Low complexity" evidence="1">
    <location>
        <begin position="104"/>
        <end position="116"/>
    </location>
</feature>
<comment type="caution">
    <text evidence="3">The sequence shown here is derived from an EMBL/GenBank/DDBJ whole genome shotgun (WGS) entry which is preliminary data.</text>
</comment>
<feature type="non-terminal residue" evidence="3">
    <location>
        <position position="192"/>
    </location>
</feature>
<dbReference type="AlphaFoldDB" id="A0A2M7X2M8"/>
<dbReference type="Pfam" id="PF12728">
    <property type="entry name" value="HTH_17"/>
    <property type="match status" value="1"/>
</dbReference>
<protein>
    <recommendedName>
        <fullName evidence="2">Helix-turn-helix domain-containing protein</fullName>
    </recommendedName>
</protein>
<reference evidence="4" key="1">
    <citation type="submission" date="2017-09" db="EMBL/GenBank/DDBJ databases">
        <title>Depth-based differentiation of microbial function through sediment-hosted aquifers and enrichment of novel symbionts in the deep terrestrial subsurface.</title>
        <authorList>
            <person name="Probst A.J."/>
            <person name="Ladd B."/>
            <person name="Jarett J.K."/>
            <person name="Geller-Mcgrath D.E."/>
            <person name="Sieber C.M.K."/>
            <person name="Emerson J.B."/>
            <person name="Anantharaman K."/>
            <person name="Thomas B.C."/>
            <person name="Malmstrom R."/>
            <person name="Stieglmeier M."/>
            <person name="Klingl A."/>
            <person name="Woyke T."/>
            <person name="Ryan C.M."/>
            <person name="Banfield J.F."/>
        </authorList>
    </citation>
    <scope>NUCLEOTIDE SEQUENCE [LARGE SCALE GENOMIC DNA]</scope>
</reference>
<proteinExistence type="predicted"/>
<dbReference type="SUPFAM" id="SSF46955">
    <property type="entry name" value="Putative DNA-binding domain"/>
    <property type="match status" value="1"/>
</dbReference>
<organism evidence="3 4">
    <name type="scientific">candidate division WWE3 bacterium CG_4_9_14_3_um_filter_34_6</name>
    <dbReference type="NCBI Taxonomy" id="1975079"/>
    <lineage>
        <taxon>Bacteria</taxon>
        <taxon>Katanobacteria</taxon>
    </lineage>
</organism>
<dbReference type="Gene3D" id="1.10.1660.10">
    <property type="match status" value="1"/>
</dbReference>
<feature type="compositionally biased region" description="Polar residues" evidence="1">
    <location>
        <begin position="87"/>
        <end position="103"/>
    </location>
</feature>
<feature type="compositionally biased region" description="Low complexity" evidence="1">
    <location>
        <begin position="123"/>
        <end position="141"/>
    </location>
</feature>
<dbReference type="EMBL" id="PFWY01000108">
    <property type="protein sequence ID" value="PJA40261.1"/>
    <property type="molecule type" value="Genomic_DNA"/>
</dbReference>
<gene>
    <name evidence="3" type="ORF">CO178_02475</name>
</gene>
<dbReference type="Proteomes" id="UP000230683">
    <property type="component" value="Unassembled WGS sequence"/>
</dbReference>
<feature type="compositionally biased region" description="Polar residues" evidence="1">
    <location>
        <begin position="175"/>
        <end position="186"/>
    </location>
</feature>
<dbReference type="InterPro" id="IPR041657">
    <property type="entry name" value="HTH_17"/>
</dbReference>
<feature type="domain" description="Helix-turn-helix" evidence="2">
    <location>
        <begin position="9"/>
        <end position="58"/>
    </location>
</feature>